<dbReference type="Proteomes" id="UP000722485">
    <property type="component" value="Unassembled WGS sequence"/>
</dbReference>
<protein>
    <submittedName>
        <fullName evidence="2">Uncharacterized protein</fullName>
    </submittedName>
</protein>
<accession>A0A9P5L9K6</accession>
<feature type="region of interest" description="Disordered" evidence="1">
    <location>
        <begin position="126"/>
        <end position="151"/>
    </location>
</feature>
<gene>
    <name evidence="2" type="ORF">G7Z17_g13415</name>
</gene>
<comment type="caution">
    <text evidence="2">The sequence shown here is derived from an EMBL/GenBank/DDBJ whole genome shotgun (WGS) entry which is preliminary data.</text>
</comment>
<name>A0A9P5L9K6_9HYPO</name>
<sequence length="165" mass="16847">MRNTHGTHTAQAQGIAVIIPRPPSTQHHIAGRPSGRPLHKQQGPRPSAPAAATKSLDGLTNANDMSGPLPFGPRAKTVDDSVVAGPTRRTQGVAHRSAAGDIGLAGLGLACSSSVGGRYALVSESMGQGAEGDHGPRYSGHGPSDDARANAVQVDIDRVAVESWA</sequence>
<proteinExistence type="predicted"/>
<organism evidence="2 3">
    <name type="scientific">Cylindrodendrum hubeiense</name>
    <dbReference type="NCBI Taxonomy" id="595255"/>
    <lineage>
        <taxon>Eukaryota</taxon>
        <taxon>Fungi</taxon>
        <taxon>Dikarya</taxon>
        <taxon>Ascomycota</taxon>
        <taxon>Pezizomycotina</taxon>
        <taxon>Sordariomycetes</taxon>
        <taxon>Hypocreomycetidae</taxon>
        <taxon>Hypocreales</taxon>
        <taxon>Nectriaceae</taxon>
        <taxon>Cylindrodendrum</taxon>
    </lineage>
</organism>
<dbReference type="OrthoDB" id="10626426at2759"/>
<keyword evidence="3" id="KW-1185">Reference proteome</keyword>
<dbReference type="EMBL" id="JAANBB010000789">
    <property type="protein sequence ID" value="KAF7534108.1"/>
    <property type="molecule type" value="Genomic_DNA"/>
</dbReference>
<evidence type="ECO:0000313" key="2">
    <source>
        <dbReference type="EMBL" id="KAF7534108.1"/>
    </source>
</evidence>
<feature type="region of interest" description="Disordered" evidence="1">
    <location>
        <begin position="23"/>
        <end position="79"/>
    </location>
</feature>
<reference evidence="2" key="1">
    <citation type="submission" date="2020-03" db="EMBL/GenBank/DDBJ databases">
        <title>Draft Genome Sequence of Cylindrodendrum hubeiense.</title>
        <authorList>
            <person name="Buettner E."/>
            <person name="Kellner H."/>
        </authorList>
    </citation>
    <scope>NUCLEOTIDE SEQUENCE</scope>
    <source>
        <strain evidence="2">IHI 201604</strain>
    </source>
</reference>
<dbReference type="AlphaFoldDB" id="A0A9P5L9K6"/>
<evidence type="ECO:0000256" key="1">
    <source>
        <dbReference type="SAM" id="MobiDB-lite"/>
    </source>
</evidence>
<evidence type="ECO:0000313" key="3">
    <source>
        <dbReference type="Proteomes" id="UP000722485"/>
    </source>
</evidence>